<reference evidence="14" key="1">
    <citation type="submission" date="2020-03" db="EMBL/GenBank/DDBJ databases">
        <title>Draft sequencing of Paenibacilllus sp. S3N08.</title>
        <authorList>
            <person name="Kim D.-U."/>
        </authorList>
    </citation>
    <scope>NUCLEOTIDE SEQUENCE</scope>
    <source>
        <strain evidence="14">S3N08</strain>
    </source>
</reference>
<feature type="domain" description="Pterin-binding" evidence="13">
    <location>
        <begin position="27"/>
        <end position="274"/>
    </location>
</feature>
<evidence type="ECO:0000256" key="5">
    <source>
        <dbReference type="ARBA" id="ARBA00012458"/>
    </source>
</evidence>
<keyword evidence="10 12" id="KW-0289">Folate biosynthesis</keyword>
<keyword evidence="7 12" id="KW-0808">Transferase</keyword>
<dbReference type="EC" id="2.5.1.15" evidence="5 12"/>
<comment type="pathway">
    <text evidence="3 12">Cofactor biosynthesis; tetrahydrofolate biosynthesis; 7,8-dihydrofolate from 2-amino-4-hydroxy-6-hydroxymethyl-7,8-dihydropteridine diphosphate and 4-aminobenzoate: step 1/2.</text>
</comment>
<evidence type="ECO:0000256" key="8">
    <source>
        <dbReference type="ARBA" id="ARBA00022723"/>
    </source>
</evidence>
<dbReference type="NCBIfam" id="TIGR01496">
    <property type="entry name" value="DHPS"/>
    <property type="match status" value="1"/>
</dbReference>
<dbReference type="PANTHER" id="PTHR20941:SF1">
    <property type="entry name" value="FOLIC ACID SYNTHESIS PROTEIN FOL1"/>
    <property type="match status" value="1"/>
</dbReference>
<organism evidence="14 15">
    <name type="scientific">Paenibacillus agricola</name>
    <dbReference type="NCBI Taxonomy" id="2716264"/>
    <lineage>
        <taxon>Bacteria</taxon>
        <taxon>Bacillati</taxon>
        <taxon>Bacillota</taxon>
        <taxon>Bacilli</taxon>
        <taxon>Bacillales</taxon>
        <taxon>Paenibacillaceae</taxon>
        <taxon>Paenibacillus</taxon>
    </lineage>
</organism>
<gene>
    <name evidence="14" type="primary">folP</name>
    <name evidence="14" type="ORF">G9U52_35570</name>
</gene>
<evidence type="ECO:0000256" key="9">
    <source>
        <dbReference type="ARBA" id="ARBA00022842"/>
    </source>
</evidence>
<accession>A0ABX0JHY8</accession>
<dbReference type="Proteomes" id="UP001165962">
    <property type="component" value="Unassembled WGS sequence"/>
</dbReference>
<dbReference type="EMBL" id="JAAOIW010000026">
    <property type="protein sequence ID" value="NHN35050.1"/>
    <property type="molecule type" value="Genomic_DNA"/>
</dbReference>
<evidence type="ECO:0000256" key="10">
    <source>
        <dbReference type="ARBA" id="ARBA00022909"/>
    </source>
</evidence>
<dbReference type="Pfam" id="PF00809">
    <property type="entry name" value="Pterin_bind"/>
    <property type="match status" value="1"/>
</dbReference>
<protein>
    <recommendedName>
        <fullName evidence="6 12">Dihydropteroate synthase</fullName>
        <shortName evidence="12">DHPS</shortName>
        <ecNumber evidence="5 12">2.5.1.15</ecNumber>
    </recommendedName>
    <alternativeName>
        <fullName evidence="11 12">Dihydropteroate pyrophosphorylase</fullName>
    </alternativeName>
</protein>
<evidence type="ECO:0000256" key="4">
    <source>
        <dbReference type="ARBA" id="ARBA00009503"/>
    </source>
</evidence>
<comment type="function">
    <text evidence="12">Catalyzes the condensation of para-aminobenzoate (pABA) with 6-hydroxymethyl-7,8-dihydropterin diphosphate (DHPt-PP) to form 7,8-dihydropteroate (H2Pte), the immediate precursor of folate derivatives.</text>
</comment>
<dbReference type="PROSITE" id="PS50972">
    <property type="entry name" value="PTERIN_BINDING"/>
    <property type="match status" value="1"/>
</dbReference>
<keyword evidence="15" id="KW-1185">Reference proteome</keyword>
<dbReference type="InterPro" id="IPR006390">
    <property type="entry name" value="DHP_synth_dom"/>
</dbReference>
<evidence type="ECO:0000256" key="7">
    <source>
        <dbReference type="ARBA" id="ARBA00022679"/>
    </source>
</evidence>
<comment type="caution">
    <text evidence="14">The sequence shown here is derived from an EMBL/GenBank/DDBJ whole genome shotgun (WGS) entry which is preliminary data.</text>
</comment>
<dbReference type="PROSITE" id="PS00792">
    <property type="entry name" value="DHPS_1"/>
    <property type="match status" value="1"/>
</dbReference>
<dbReference type="Gene3D" id="3.20.20.20">
    <property type="entry name" value="Dihydropteroate synthase-like"/>
    <property type="match status" value="1"/>
</dbReference>
<dbReference type="SUPFAM" id="SSF51717">
    <property type="entry name" value="Dihydropteroate synthetase-like"/>
    <property type="match status" value="1"/>
</dbReference>
<comment type="cofactor">
    <cofactor evidence="2 12">
        <name>Mg(2+)</name>
        <dbReference type="ChEBI" id="CHEBI:18420"/>
    </cofactor>
</comment>
<dbReference type="InterPro" id="IPR011005">
    <property type="entry name" value="Dihydropteroate_synth-like_sf"/>
</dbReference>
<evidence type="ECO:0000256" key="3">
    <source>
        <dbReference type="ARBA" id="ARBA00004763"/>
    </source>
</evidence>
<dbReference type="PANTHER" id="PTHR20941">
    <property type="entry name" value="FOLATE SYNTHESIS PROTEINS"/>
    <property type="match status" value="1"/>
</dbReference>
<evidence type="ECO:0000313" key="15">
    <source>
        <dbReference type="Proteomes" id="UP001165962"/>
    </source>
</evidence>
<evidence type="ECO:0000256" key="12">
    <source>
        <dbReference type="RuleBase" id="RU361205"/>
    </source>
</evidence>
<keyword evidence="8 12" id="KW-0479">Metal-binding</keyword>
<dbReference type="CDD" id="cd00739">
    <property type="entry name" value="DHPS"/>
    <property type="match status" value="1"/>
</dbReference>
<dbReference type="InterPro" id="IPR000489">
    <property type="entry name" value="Pterin-binding_dom"/>
</dbReference>
<comment type="similarity">
    <text evidence="4 12">Belongs to the DHPS family.</text>
</comment>
<dbReference type="InterPro" id="IPR045031">
    <property type="entry name" value="DHP_synth-like"/>
</dbReference>
<dbReference type="PROSITE" id="PS00793">
    <property type="entry name" value="DHPS_2"/>
    <property type="match status" value="1"/>
</dbReference>
<evidence type="ECO:0000256" key="1">
    <source>
        <dbReference type="ARBA" id="ARBA00000012"/>
    </source>
</evidence>
<evidence type="ECO:0000256" key="2">
    <source>
        <dbReference type="ARBA" id="ARBA00001946"/>
    </source>
</evidence>
<evidence type="ECO:0000259" key="13">
    <source>
        <dbReference type="PROSITE" id="PS50972"/>
    </source>
</evidence>
<name>A0ABX0JHY8_9BACL</name>
<comment type="catalytic activity">
    <reaction evidence="1">
        <text>(7,8-dihydropterin-6-yl)methyl diphosphate + 4-aminobenzoate = 7,8-dihydropteroate + diphosphate</text>
        <dbReference type="Rhea" id="RHEA:19949"/>
        <dbReference type="ChEBI" id="CHEBI:17836"/>
        <dbReference type="ChEBI" id="CHEBI:17839"/>
        <dbReference type="ChEBI" id="CHEBI:33019"/>
        <dbReference type="ChEBI" id="CHEBI:72950"/>
        <dbReference type="EC" id="2.5.1.15"/>
    </reaction>
</comment>
<proteinExistence type="inferred from homology"/>
<evidence type="ECO:0000256" key="6">
    <source>
        <dbReference type="ARBA" id="ARBA00016919"/>
    </source>
</evidence>
<evidence type="ECO:0000313" key="14">
    <source>
        <dbReference type="EMBL" id="NHN35050.1"/>
    </source>
</evidence>
<dbReference type="GO" id="GO:0004156">
    <property type="term" value="F:dihydropteroate synthase activity"/>
    <property type="evidence" value="ECO:0007669"/>
    <property type="project" value="UniProtKB-EC"/>
</dbReference>
<evidence type="ECO:0000256" key="11">
    <source>
        <dbReference type="ARBA" id="ARBA00030193"/>
    </source>
</evidence>
<sequence>MNKMETTHKYQLGVDCRGHYLDLHKKTAIMGILNVTPNSFSDGGLYMNVQAAVDQAKRMVTEGADIIDIGGESTRPGAATVSLEQELQRVIPVVGALLEAGIGVPLSVDTYKPEVARQALGLGAHIVNDIWGLKKDPEMARLAAEFACPIVIMHNRTEAVYDNFIQDVISDLRESIALAHAAGIQEAQIILDPGIGFAKTYEHNLQLMNELHRIVAIGYPVLLGTSRKSMIQRTLQLPANAVMEGTAATVSMGIQQGCQIIRVHDIAAMKRVALMMDTILEHKGGKNVE</sequence>
<keyword evidence="9 12" id="KW-0460">Magnesium</keyword>